<dbReference type="InterPro" id="IPR001763">
    <property type="entry name" value="Rhodanese-like_dom"/>
</dbReference>
<dbReference type="AlphaFoldDB" id="A0AAX2GX86"/>
<feature type="signal peptide" evidence="1">
    <location>
        <begin position="1"/>
        <end position="19"/>
    </location>
</feature>
<dbReference type="CDD" id="cd00158">
    <property type="entry name" value="RHOD"/>
    <property type="match status" value="1"/>
</dbReference>
<dbReference type="Gene3D" id="2.60.120.10">
    <property type="entry name" value="Jelly Rolls"/>
    <property type="match status" value="1"/>
</dbReference>
<proteinExistence type="predicted"/>
<dbReference type="EMBL" id="LT906449">
    <property type="protein sequence ID" value="SNV04028.1"/>
    <property type="molecule type" value="Genomic_DNA"/>
</dbReference>
<dbReference type="InterPro" id="IPR011051">
    <property type="entry name" value="RmlC_Cupin_sf"/>
</dbReference>
<dbReference type="EC" id="2.8.1.1" evidence="4"/>
<reference evidence="3 5" key="1">
    <citation type="submission" date="2016-02" db="EMBL/GenBank/DDBJ databases">
        <authorList>
            <person name="Holder M.E."/>
            <person name="Ajami N.J."/>
            <person name="Petrosino J.F."/>
        </authorList>
    </citation>
    <scope>NUCLEOTIDE SEQUENCE [LARGE SCALE GENOMIC DNA]</scope>
    <source>
        <strain evidence="3 5">CCUG 32990</strain>
    </source>
</reference>
<evidence type="ECO:0000313" key="4">
    <source>
        <dbReference type="EMBL" id="SNV04028.1"/>
    </source>
</evidence>
<dbReference type="InterPro" id="IPR050229">
    <property type="entry name" value="GlpE_sulfurtransferase"/>
</dbReference>
<dbReference type="Pfam" id="PF00581">
    <property type="entry name" value="Rhodanese"/>
    <property type="match status" value="1"/>
</dbReference>
<dbReference type="GO" id="GO:0004792">
    <property type="term" value="F:thiosulfate-cyanide sulfurtransferase activity"/>
    <property type="evidence" value="ECO:0007669"/>
    <property type="project" value="UniProtKB-EC"/>
</dbReference>
<gene>
    <name evidence="4" type="primary">pspE</name>
    <name evidence="3" type="ORF">AXF12_06700</name>
    <name evidence="4" type="ORF">SAMEA44541418_00366</name>
</gene>
<dbReference type="Gene3D" id="3.40.250.10">
    <property type="entry name" value="Rhodanese-like domain"/>
    <property type="match status" value="1"/>
</dbReference>
<organism evidence="4 6">
    <name type="scientific">Capnocytophaga haemolytica</name>
    <dbReference type="NCBI Taxonomy" id="45243"/>
    <lineage>
        <taxon>Bacteria</taxon>
        <taxon>Pseudomonadati</taxon>
        <taxon>Bacteroidota</taxon>
        <taxon>Flavobacteriia</taxon>
        <taxon>Flavobacteriales</taxon>
        <taxon>Flavobacteriaceae</taxon>
        <taxon>Capnocytophaga</taxon>
    </lineage>
</organism>
<dbReference type="PROSITE" id="PS50206">
    <property type="entry name" value="RHODANESE_3"/>
    <property type="match status" value="1"/>
</dbReference>
<dbReference type="PANTHER" id="PTHR43031">
    <property type="entry name" value="FAD-DEPENDENT OXIDOREDUCTASE"/>
    <property type="match status" value="1"/>
</dbReference>
<keyword evidence="4" id="KW-0808">Transferase</keyword>
<dbReference type="Proteomes" id="UP000215539">
    <property type="component" value="Chromosome 1"/>
</dbReference>
<dbReference type="Proteomes" id="UP000065822">
    <property type="component" value="Chromosome"/>
</dbReference>
<dbReference type="InterPro" id="IPR036873">
    <property type="entry name" value="Rhodanese-like_dom_sf"/>
</dbReference>
<dbReference type="InterPro" id="IPR014710">
    <property type="entry name" value="RmlC-like_jellyroll"/>
</dbReference>
<reference evidence="4 6" key="2">
    <citation type="submission" date="2017-06" db="EMBL/GenBank/DDBJ databases">
        <authorList>
            <consortium name="Pathogen Informatics"/>
        </authorList>
    </citation>
    <scope>NUCLEOTIDE SEQUENCE [LARGE SCALE GENOMIC DNA]</scope>
    <source>
        <strain evidence="4 6">NCTC12947</strain>
    </source>
</reference>
<dbReference type="EMBL" id="CP014227">
    <property type="protein sequence ID" value="AMD85225.1"/>
    <property type="molecule type" value="Genomic_DNA"/>
</dbReference>
<evidence type="ECO:0000256" key="1">
    <source>
        <dbReference type="SAM" id="SignalP"/>
    </source>
</evidence>
<keyword evidence="5" id="KW-1185">Reference proteome</keyword>
<dbReference type="RefSeq" id="WP_066429422.1">
    <property type="nucleotide sequence ID" value="NZ_CP014227.1"/>
</dbReference>
<evidence type="ECO:0000313" key="5">
    <source>
        <dbReference type="Proteomes" id="UP000065822"/>
    </source>
</evidence>
<evidence type="ECO:0000313" key="3">
    <source>
        <dbReference type="EMBL" id="AMD85225.1"/>
    </source>
</evidence>
<dbReference type="SMART" id="SM00450">
    <property type="entry name" value="RHOD"/>
    <property type="match status" value="1"/>
</dbReference>
<accession>A0AAX2GX86</accession>
<evidence type="ECO:0000259" key="2">
    <source>
        <dbReference type="PROSITE" id="PS50206"/>
    </source>
</evidence>
<dbReference type="InterPro" id="IPR013096">
    <property type="entry name" value="Cupin_2"/>
</dbReference>
<sequence length="207" mass="22696">MKHLFLIGAFLVSAVAVKAQTLAEVINADGTLLVDVRSADEFAKGSVDGAINIPLEQVEKQIAKFKDAKAVVLFCRTGNRSGKAEALLKKKGIKAVNGKTVEMVKHLQKVNILSKVQYHTDKRSTWFVKDGKNIRQVAVALGEGAMLTKHNTKIPATLIMLKGSVRFVIEGEEVILNEFDTYQIPANIDHEVIGLTKENLFIVTKGE</sequence>
<feature type="chain" id="PRO_5043735284" evidence="1">
    <location>
        <begin position="20"/>
        <end position="207"/>
    </location>
</feature>
<dbReference type="SUPFAM" id="SSF51182">
    <property type="entry name" value="RmlC-like cupins"/>
    <property type="match status" value="1"/>
</dbReference>
<protein>
    <submittedName>
        <fullName evidence="3">Rhodanese</fullName>
    </submittedName>
    <submittedName>
        <fullName evidence="4">Thiosulfate sulfurtransferase PspE</fullName>
        <ecNumber evidence="4">2.8.1.1</ecNumber>
    </submittedName>
</protein>
<dbReference type="SUPFAM" id="SSF52821">
    <property type="entry name" value="Rhodanese/Cell cycle control phosphatase"/>
    <property type="match status" value="1"/>
</dbReference>
<dbReference type="Pfam" id="PF07883">
    <property type="entry name" value="Cupin_2"/>
    <property type="match status" value="1"/>
</dbReference>
<dbReference type="PANTHER" id="PTHR43031:SF18">
    <property type="entry name" value="RHODANESE-RELATED SULFURTRANSFERASES"/>
    <property type="match status" value="1"/>
</dbReference>
<keyword evidence="1" id="KW-0732">Signal</keyword>
<name>A0AAX2GX86_9FLAO</name>
<feature type="domain" description="Rhodanese" evidence="2">
    <location>
        <begin position="27"/>
        <end position="103"/>
    </location>
</feature>
<dbReference type="KEGG" id="chg:AXF12_06700"/>
<evidence type="ECO:0000313" key="6">
    <source>
        <dbReference type="Proteomes" id="UP000215539"/>
    </source>
</evidence>